<dbReference type="GO" id="GO:0006355">
    <property type="term" value="P:regulation of DNA-templated transcription"/>
    <property type="evidence" value="ECO:0007669"/>
    <property type="project" value="InterPro"/>
</dbReference>
<protein>
    <submittedName>
        <fullName evidence="2">PAS domain S-box protein</fullName>
    </submittedName>
</protein>
<dbReference type="SUPFAM" id="SSF46894">
    <property type="entry name" value="C-terminal effector domain of the bipartite response regulators"/>
    <property type="match status" value="1"/>
</dbReference>
<dbReference type="Gene3D" id="3.30.450.20">
    <property type="entry name" value="PAS domain"/>
    <property type="match status" value="1"/>
</dbReference>
<dbReference type="InterPro" id="IPR036388">
    <property type="entry name" value="WH-like_DNA-bd_sf"/>
</dbReference>
<name>A0A6G9H888_9ACTN</name>
<dbReference type="InterPro" id="IPR035965">
    <property type="entry name" value="PAS-like_dom_sf"/>
</dbReference>
<dbReference type="KEGG" id="slia:HA039_07270"/>
<dbReference type="InterPro" id="IPR013656">
    <property type="entry name" value="PAS_4"/>
</dbReference>
<dbReference type="Proteomes" id="UP000501179">
    <property type="component" value="Chromosome"/>
</dbReference>
<dbReference type="AlphaFoldDB" id="A0A6G9H888"/>
<accession>A0A6G9H888</accession>
<dbReference type="InterPro" id="IPR000014">
    <property type="entry name" value="PAS"/>
</dbReference>
<dbReference type="Gene3D" id="1.10.10.10">
    <property type="entry name" value="Winged helix-like DNA-binding domain superfamily/Winged helix DNA-binding domain"/>
    <property type="match status" value="1"/>
</dbReference>
<evidence type="ECO:0000313" key="2">
    <source>
        <dbReference type="EMBL" id="QIQ06753.1"/>
    </source>
</evidence>
<gene>
    <name evidence="2" type="ORF">HA039_07270</name>
</gene>
<proteinExistence type="predicted"/>
<dbReference type="CDD" id="cd00130">
    <property type="entry name" value="PAS"/>
    <property type="match status" value="1"/>
</dbReference>
<keyword evidence="3" id="KW-1185">Reference proteome</keyword>
<dbReference type="NCBIfam" id="TIGR00229">
    <property type="entry name" value="sensory_box"/>
    <property type="match status" value="1"/>
</dbReference>
<feature type="domain" description="PAS" evidence="1">
    <location>
        <begin position="9"/>
        <end position="55"/>
    </location>
</feature>
<evidence type="ECO:0000259" key="1">
    <source>
        <dbReference type="PROSITE" id="PS50112"/>
    </source>
</evidence>
<dbReference type="InterPro" id="IPR016032">
    <property type="entry name" value="Sig_transdc_resp-reg_C-effctor"/>
</dbReference>
<sequence length="209" mass="22803">MWRNRALTLLDRVPVPIGVCRTDGTILLANPALAREWGLPPGRLRGRNVLELLRPRFTDQVHRIAEALRLGHRSRYPIEVRWAAADGDERYGELSVDPVSEFSGVPPGLLVVLRVRDRRESPPARLVVAGEPASPVDARLLALAAAGATTEAMARAVGMTADGVNYHFGRLARRWGVPGRTALVARAYVLGVLDPEVWPPAVAAPRQDP</sequence>
<dbReference type="SUPFAM" id="SSF55785">
    <property type="entry name" value="PYP-like sensor domain (PAS domain)"/>
    <property type="match status" value="1"/>
</dbReference>
<dbReference type="GO" id="GO:0003677">
    <property type="term" value="F:DNA binding"/>
    <property type="evidence" value="ECO:0007669"/>
    <property type="project" value="InterPro"/>
</dbReference>
<dbReference type="Pfam" id="PF08448">
    <property type="entry name" value="PAS_4"/>
    <property type="match status" value="1"/>
</dbReference>
<dbReference type="EMBL" id="CP050177">
    <property type="protein sequence ID" value="QIQ06753.1"/>
    <property type="molecule type" value="Genomic_DNA"/>
</dbReference>
<reference evidence="2 3" key="1">
    <citation type="submission" date="2020-03" db="EMBL/GenBank/DDBJ databases">
        <title>A novel species.</title>
        <authorList>
            <person name="Gao J."/>
        </authorList>
    </citation>
    <scope>NUCLEOTIDE SEQUENCE [LARGE SCALE GENOMIC DNA]</scope>
    <source>
        <strain evidence="2 3">QMT-12</strain>
    </source>
</reference>
<dbReference type="PROSITE" id="PS50112">
    <property type="entry name" value="PAS"/>
    <property type="match status" value="1"/>
</dbReference>
<organism evidence="2 3">
    <name type="scientific">Streptomyces liangshanensis</name>
    <dbReference type="NCBI Taxonomy" id="2717324"/>
    <lineage>
        <taxon>Bacteria</taxon>
        <taxon>Bacillati</taxon>
        <taxon>Actinomycetota</taxon>
        <taxon>Actinomycetes</taxon>
        <taxon>Kitasatosporales</taxon>
        <taxon>Streptomycetaceae</taxon>
        <taxon>Streptomyces</taxon>
    </lineage>
</organism>
<evidence type="ECO:0000313" key="3">
    <source>
        <dbReference type="Proteomes" id="UP000501179"/>
    </source>
</evidence>